<name>F1YT90_9PROT</name>
<evidence type="ECO:0000313" key="9">
    <source>
        <dbReference type="EMBL" id="EGE48114.1"/>
    </source>
</evidence>
<evidence type="ECO:0000256" key="2">
    <source>
        <dbReference type="ARBA" id="ARBA00004963"/>
    </source>
</evidence>
<evidence type="ECO:0000256" key="7">
    <source>
        <dbReference type="HAMAP-Rule" id="MF_01374"/>
    </source>
</evidence>
<proteinExistence type="inferred from homology"/>
<dbReference type="InterPro" id="IPR017782">
    <property type="entry name" value="Hydroxyacylglutathione_Hdrlase"/>
</dbReference>
<dbReference type="GO" id="GO:0019243">
    <property type="term" value="P:methylglyoxal catabolic process to D-lactate via S-lactoyl-glutathione"/>
    <property type="evidence" value="ECO:0007669"/>
    <property type="project" value="UniProtKB-UniRule"/>
</dbReference>
<feature type="binding site" evidence="7">
    <location>
        <position position="146"/>
    </location>
    <ligand>
        <name>Zn(2+)</name>
        <dbReference type="ChEBI" id="CHEBI:29105"/>
        <label>1</label>
    </ligand>
</feature>
<dbReference type="HAMAP" id="MF_01374">
    <property type="entry name" value="Glyoxalase_2"/>
    <property type="match status" value="1"/>
</dbReference>
<dbReference type="PANTHER" id="PTHR43705:SF1">
    <property type="entry name" value="HYDROXYACYLGLUTATHIONE HYDROLASE GLOB"/>
    <property type="match status" value="1"/>
</dbReference>
<dbReference type="SMART" id="SM00849">
    <property type="entry name" value="Lactamase_B"/>
    <property type="match status" value="1"/>
</dbReference>
<evidence type="ECO:0000256" key="5">
    <source>
        <dbReference type="ARBA" id="ARBA00022801"/>
    </source>
</evidence>
<evidence type="ECO:0000256" key="4">
    <source>
        <dbReference type="ARBA" id="ARBA00022723"/>
    </source>
</evidence>
<comment type="cofactor">
    <cofactor evidence="7">
        <name>Zn(2+)</name>
        <dbReference type="ChEBI" id="CHEBI:29105"/>
    </cofactor>
    <text evidence="7">Binds 2 Zn(2+) ions per subunit.</text>
</comment>
<dbReference type="InterPro" id="IPR032282">
    <property type="entry name" value="HAGH_C"/>
</dbReference>
<dbReference type="Pfam" id="PF16123">
    <property type="entry name" value="HAGH_C"/>
    <property type="match status" value="1"/>
</dbReference>
<keyword evidence="6 7" id="KW-0862">Zinc</keyword>
<comment type="pathway">
    <text evidence="2 7">Secondary metabolite metabolism; methylglyoxal degradation; (R)-lactate from methylglyoxal: step 2/2.</text>
</comment>
<dbReference type="EMBL" id="AEUP01000023">
    <property type="protein sequence ID" value="EGE48114.1"/>
    <property type="molecule type" value="Genomic_DNA"/>
</dbReference>
<sequence length="273" mass="30089">MTSSILHVYHTVCDPVMICLPYFQISTAGAFPMPLDVQAIPVLSDNYAWFLRDTETGTTAVIDPGEAAPIVNFIEKEGGRLDLILLTHHHHDHTGGAEALRQRYHARVAGPAAEQQRMPPLDIALHDQDSLAVGACTSTVIAVPGHTLGHICFYFPNPPSLFCGDTLFSLGCGRLFEGTAAQMFESLHKLDALPDATRVYCGHEYTQGNSAFALHAEPQNAALKERVAEVRRLRAENKPTVPSTLEMERATNPFLRAKNVQTFAQLRREKDTF</sequence>
<dbReference type="InterPro" id="IPR050110">
    <property type="entry name" value="Glyoxalase_II_hydrolase"/>
</dbReference>
<dbReference type="UniPathway" id="UPA00619">
    <property type="reaction ID" value="UER00676"/>
</dbReference>
<comment type="caution">
    <text evidence="9">The sequence shown here is derived from an EMBL/GenBank/DDBJ whole genome shotgun (WGS) entry which is preliminary data.</text>
</comment>
<comment type="function">
    <text evidence="7">Thiolesterase that catalyzes the hydrolysis of S-D-lactoyl-glutathione to form glutathione and D-lactic acid.</text>
</comment>
<dbReference type="NCBIfam" id="TIGR03413">
    <property type="entry name" value="GSH_gloB"/>
    <property type="match status" value="1"/>
</dbReference>
<feature type="binding site" evidence="7">
    <location>
        <position position="93"/>
    </location>
    <ligand>
        <name>Zn(2+)</name>
        <dbReference type="ChEBI" id="CHEBI:29105"/>
        <label>2</label>
    </ligand>
</feature>
<protein>
    <recommendedName>
        <fullName evidence="7">Hydroxyacylglutathione hydrolase</fullName>
        <ecNumber evidence="7">3.1.2.6</ecNumber>
    </recommendedName>
    <alternativeName>
        <fullName evidence="7">Glyoxalase II</fullName>
        <shortName evidence="7">Glx II</shortName>
    </alternativeName>
</protein>
<accession>F1YT90</accession>
<feature type="binding site" evidence="7">
    <location>
        <position position="88"/>
    </location>
    <ligand>
        <name>Zn(2+)</name>
        <dbReference type="ChEBI" id="CHEBI:29105"/>
        <label>1</label>
    </ligand>
</feature>
<evidence type="ECO:0000256" key="6">
    <source>
        <dbReference type="ARBA" id="ARBA00022833"/>
    </source>
</evidence>
<evidence type="ECO:0000259" key="8">
    <source>
        <dbReference type="SMART" id="SM00849"/>
    </source>
</evidence>
<dbReference type="InterPro" id="IPR036866">
    <property type="entry name" value="RibonucZ/Hydroxyglut_hydro"/>
</dbReference>
<dbReference type="EC" id="3.1.2.6" evidence="7"/>
<comment type="similarity">
    <text evidence="3 7">Belongs to the metallo-beta-lactamase superfamily. Glyoxalase II family.</text>
</comment>
<feature type="binding site" evidence="7">
    <location>
        <position position="203"/>
    </location>
    <ligand>
        <name>Zn(2+)</name>
        <dbReference type="ChEBI" id="CHEBI:29105"/>
        <label>2</label>
    </ligand>
</feature>
<reference evidence="9 10" key="1">
    <citation type="journal article" date="2011" name="Science">
        <title>Drosophila microbiome modulates host developmental and metabolic homeostasis via insulin signaling.</title>
        <authorList>
            <person name="Shin S.C."/>
            <person name="Kim S.H."/>
            <person name="You H."/>
            <person name="Kim B."/>
            <person name="Kim A.C."/>
            <person name="Lee K.A."/>
            <person name="Yoon J.H."/>
            <person name="Ryu J.H."/>
            <person name="Lee W.J."/>
        </authorList>
    </citation>
    <scope>NUCLEOTIDE SEQUENCE [LARGE SCALE GENOMIC DNA]</scope>
    <source>
        <strain evidence="9 10">DM001</strain>
    </source>
</reference>
<evidence type="ECO:0000313" key="10">
    <source>
        <dbReference type="Proteomes" id="UP000018454"/>
    </source>
</evidence>
<dbReference type="Pfam" id="PF00753">
    <property type="entry name" value="Lactamase_B"/>
    <property type="match status" value="1"/>
</dbReference>
<dbReference type="GO" id="GO:0004416">
    <property type="term" value="F:hydroxyacylglutathione hydrolase activity"/>
    <property type="evidence" value="ECO:0007669"/>
    <property type="project" value="UniProtKB-UniRule"/>
</dbReference>
<dbReference type="PIRSF" id="PIRSF005457">
    <property type="entry name" value="Glx"/>
    <property type="match status" value="1"/>
</dbReference>
<feature type="domain" description="Metallo-beta-lactamase" evidence="8">
    <location>
        <begin position="45"/>
        <end position="203"/>
    </location>
</feature>
<dbReference type="Proteomes" id="UP000018454">
    <property type="component" value="Unassembled WGS sequence"/>
</dbReference>
<keyword evidence="4 7" id="KW-0479">Metal-binding</keyword>
<dbReference type="InterPro" id="IPR001279">
    <property type="entry name" value="Metallo-B-lactamas"/>
</dbReference>
<dbReference type="AlphaFoldDB" id="F1YT90"/>
<feature type="binding site" evidence="7">
    <location>
        <position position="90"/>
    </location>
    <ligand>
        <name>Zn(2+)</name>
        <dbReference type="ChEBI" id="CHEBI:29105"/>
        <label>1</label>
    </ligand>
</feature>
<feature type="binding site" evidence="7">
    <location>
        <position position="92"/>
    </location>
    <ligand>
        <name>Zn(2+)</name>
        <dbReference type="ChEBI" id="CHEBI:29105"/>
        <label>2</label>
    </ligand>
</feature>
<organism evidence="9 10">
    <name type="scientific">Acetobacter pomorum DM001</name>
    <dbReference type="NCBI Taxonomy" id="945681"/>
    <lineage>
        <taxon>Bacteria</taxon>
        <taxon>Pseudomonadati</taxon>
        <taxon>Pseudomonadota</taxon>
        <taxon>Alphaproteobacteria</taxon>
        <taxon>Acetobacterales</taxon>
        <taxon>Acetobacteraceae</taxon>
        <taxon>Acetobacter</taxon>
    </lineage>
</organism>
<dbReference type="GO" id="GO:0046872">
    <property type="term" value="F:metal ion binding"/>
    <property type="evidence" value="ECO:0007669"/>
    <property type="project" value="UniProtKB-KW"/>
</dbReference>
<dbReference type="CDD" id="cd07723">
    <property type="entry name" value="hydroxyacylglutathione_hydrolase_MBL-fold"/>
    <property type="match status" value="1"/>
</dbReference>
<dbReference type="SUPFAM" id="SSF56281">
    <property type="entry name" value="Metallo-hydrolase/oxidoreductase"/>
    <property type="match status" value="1"/>
</dbReference>
<dbReference type="Gene3D" id="3.60.15.10">
    <property type="entry name" value="Ribonuclease Z/Hydroxyacylglutathione hydrolase-like"/>
    <property type="match status" value="1"/>
</dbReference>
<dbReference type="PANTHER" id="PTHR43705">
    <property type="entry name" value="HYDROXYACYLGLUTATHIONE HYDROLASE"/>
    <property type="match status" value="1"/>
</dbReference>
<feature type="binding site" evidence="7">
    <location>
        <position position="165"/>
    </location>
    <ligand>
        <name>Zn(2+)</name>
        <dbReference type="ChEBI" id="CHEBI:29105"/>
        <label>2</label>
    </ligand>
</feature>
<gene>
    <name evidence="7 9" type="primary">gloB</name>
    <name evidence="9" type="ORF">APO_1150</name>
</gene>
<evidence type="ECO:0000256" key="1">
    <source>
        <dbReference type="ARBA" id="ARBA00001623"/>
    </source>
</evidence>
<comment type="subunit">
    <text evidence="7">Monomer.</text>
</comment>
<keyword evidence="5 7" id="KW-0378">Hydrolase</keyword>
<dbReference type="InterPro" id="IPR035680">
    <property type="entry name" value="Clx_II_MBL"/>
</dbReference>
<comment type="catalytic activity">
    <reaction evidence="1 7">
        <text>an S-(2-hydroxyacyl)glutathione + H2O = a 2-hydroxy carboxylate + glutathione + H(+)</text>
        <dbReference type="Rhea" id="RHEA:21864"/>
        <dbReference type="ChEBI" id="CHEBI:15377"/>
        <dbReference type="ChEBI" id="CHEBI:15378"/>
        <dbReference type="ChEBI" id="CHEBI:57925"/>
        <dbReference type="ChEBI" id="CHEBI:58896"/>
        <dbReference type="ChEBI" id="CHEBI:71261"/>
        <dbReference type="EC" id="3.1.2.6"/>
    </reaction>
</comment>
<feature type="binding site" evidence="7">
    <location>
        <position position="165"/>
    </location>
    <ligand>
        <name>Zn(2+)</name>
        <dbReference type="ChEBI" id="CHEBI:29105"/>
        <label>1</label>
    </ligand>
</feature>
<evidence type="ECO:0000256" key="3">
    <source>
        <dbReference type="ARBA" id="ARBA00006759"/>
    </source>
</evidence>